<evidence type="ECO:0000256" key="2">
    <source>
        <dbReference type="SAM" id="Phobius"/>
    </source>
</evidence>
<feature type="chain" id="PRO_5020612971" description="DUF6923 domain-containing protein" evidence="3">
    <location>
        <begin position="30"/>
        <end position="367"/>
    </location>
</feature>
<organism evidence="5 6">
    <name type="scientific">Actinocrispum wychmicini</name>
    <dbReference type="NCBI Taxonomy" id="1213861"/>
    <lineage>
        <taxon>Bacteria</taxon>
        <taxon>Bacillati</taxon>
        <taxon>Actinomycetota</taxon>
        <taxon>Actinomycetes</taxon>
        <taxon>Pseudonocardiales</taxon>
        <taxon>Pseudonocardiaceae</taxon>
        <taxon>Actinocrispum</taxon>
    </lineage>
</organism>
<dbReference type="AlphaFoldDB" id="A0A4R2JE29"/>
<dbReference type="EMBL" id="SLWS01000012">
    <property type="protein sequence ID" value="TCO52505.1"/>
    <property type="molecule type" value="Genomic_DNA"/>
</dbReference>
<keyword evidence="2" id="KW-0472">Membrane</keyword>
<feature type="domain" description="DUF6923" evidence="4">
    <location>
        <begin position="69"/>
        <end position="253"/>
    </location>
</feature>
<dbReference type="PRINTS" id="PR01217">
    <property type="entry name" value="PRICHEXTENSN"/>
</dbReference>
<feature type="signal peptide" evidence="3">
    <location>
        <begin position="1"/>
        <end position="29"/>
    </location>
</feature>
<reference evidence="5 6" key="1">
    <citation type="submission" date="2019-03" db="EMBL/GenBank/DDBJ databases">
        <title>Genomic Encyclopedia of Type Strains, Phase IV (KMG-IV): sequencing the most valuable type-strain genomes for metagenomic binning, comparative biology and taxonomic classification.</title>
        <authorList>
            <person name="Goeker M."/>
        </authorList>
    </citation>
    <scope>NUCLEOTIDE SEQUENCE [LARGE SCALE GENOMIC DNA]</scope>
    <source>
        <strain evidence="5 6">DSM 45934</strain>
    </source>
</reference>
<feature type="compositionally biased region" description="Pro residues" evidence="1">
    <location>
        <begin position="254"/>
        <end position="303"/>
    </location>
</feature>
<dbReference type="InterPro" id="IPR054215">
    <property type="entry name" value="DUF6923"/>
</dbReference>
<gene>
    <name evidence="5" type="ORF">EV192_112237</name>
</gene>
<evidence type="ECO:0000256" key="3">
    <source>
        <dbReference type="SAM" id="SignalP"/>
    </source>
</evidence>
<dbReference type="Pfam" id="PF21959">
    <property type="entry name" value="DUF6923"/>
    <property type="match status" value="1"/>
</dbReference>
<dbReference type="Proteomes" id="UP000295680">
    <property type="component" value="Unassembled WGS sequence"/>
</dbReference>
<feature type="transmembrane region" description="Helical" evidence="2">
    <location>
        <begin position="343"/>
        <end position="362"/>
    </location>
</feature>
<keyword evidence="2" id="KW-0812">Transmembrane</keyword>
<keyword evidence="2" id="KW-1133">Transmembrane helix</keyword>
<feature type="compositionally biased region" description="Pro residues" evidence="1">
    <location>
        <begin position="311"/>
        <end position="326"/>
    </location>
</feature>
<protein>
    <recommendedName>
        <fullName evidence="4">DUF6923 domain-containing protein</fullName>
    </recommendedName>
</protein>
<name>A0A4R2JE29_9PSEU</name>
<evidence type="ECO:0000313" key="6">
    <source>
        <dbReference type="Proteomes" id="UP000295680"/>
    </source>
</evidence>
<evidence type="ECO:0000259" key="4">
    <source>
        <dbReference type="Pfam" id="PF21959"/>
    </source>
</evidence>
<dbReference type="SUPFAM" id="SSF50969">
    <property type="entry name" value="YVTN repeat-like/Quinoprotein amine dehydrogenase"/>
    <property type="match status" value="1"/>
</dbReference>
<sequence>MTVRRWSNVTLAAVLLMGSGLVGSTPAAAADGACDAFEVYTPRHGSSSTLVRLDLPSGQARDVRTFADELNGIGYAASQNLLYGISTKSHVVTINPGGAVVDRGKVFDVGDATAGAISGSTLFLRDGGRLLSLDIDPKSPTYLRIIHVKWLSWFADVDDFDFGSDGLLYGVTSSATVVTIDPLHGTVHTVARPKALPNGTYGAILMAPGRILYAINNRVGSSSRLYRIPLADPQAASEVASFPAADATDAAGCLPPPPVIEPPTSNPPTPTQPPPPAPAPPKLPAPVRKPLPTTPSTTPPPSAQPVTQPSQSPPATTPHKPPPPSRRPVAAPVQPDTPKKRRWALTTLVLVLGGGAAVGATVRNRHR</sequence>
<proteinExistence type="predicted"/>
<keyword evidence="6" id="KW-1185">Reference proteome</keyword>
<feature type="region of interest" description="Disordered" evidence="1">
    <location>
        <begin position="247"/>
        <end position="341"/>
    </location>
</feature>
<keyword evidence="3" id="KW-0732">Signal</keyword>
<comment type="caution">
    <text evidence="5">The sequence shown here is derived from an EMBL/GenBank/DDBJ whole genome shotgun (WGS) entry which is preliminary data.</text>
</comment>
<dbReference type="RefSeq" id="WP_132124427.1">
    <property type="nucleotide sequence ID" value="NZ_SLWS01000012.1"/>
</dbReference>
<dbReference type="OrthoDB" id="3386127at2"/>
<dbReference type="InterPro" id="IPR011044">
    <property type="entry name" value="Quino_amine_DH_bsu"/>
</dbReference>
<evidence type="ECO:0000313" key="5">
    <source>
        <dbReference type="EMBL" id="TCO52505.1"/>
    </source>
</evidence>
<accession>A0A4R2JE29</accession>
<evidence type="ECO:0000256" key="1">
    <source>
        <dbReference type="SAM" id="MobiDB-lite"/>
    </source>
</evidence>